<protein>
    <submittedName>
        <fullName evidence="1">Uncharacterized protein</fullName>
    </submittedName>
</protein>
<dbReference type="EMBL" id="MT142365">
    <property type="protein sequence ID" value="QJA79052.1"/>
    <property type="molecule type" value="Genomic_DNA"/>
</dbReference>
<organism evidence="1">
    <name type="scientific">viral metagenome</name>
    <dbReference type="NCBI Taxonomy" id="1070528"/>
    <lineage>
        <taxon>unclassified sequences</taxon>
        <taxon>metagenomes</taxon>
        <taxon>organismal metagenomes</taxon>
    </lineage>
</organism>
<dbReference type="AlphaFoldDB" id="A0A6M3IGM9"/>
<dbReference type="EMBL" id="MT141168">
    <property type="protein sequence ID" value="QJA55612.1"/>
    <property type="molecule type" value="Genomic_DNA"/>
</dbReference>
<sequence>MSKMGNEQGKINENKYAMWEFCKELLEAINLDKERIGVGRLENLEQIVNRIENNKGGE</sequence>
<proteinExistence type="predicted"/>
<reference evidence="1" key="1">
    <citation type="submission" date="2020-03" db="EMBL/GenBank/DDBJ databases">
        <title>The deep terrestrial virosphere.</title>
        <authorList>
            <person name="Holmfeldt K."/>
            <person name="Nilsson E."/>
            <person name="Simone D."/>
            <person name="Lopez-Fernandez M."/>
            <person name="Wu X."/>
            <person name="de Brujin I."/>
            <person name="Lundin D."/>
            <person name="Andersson A."/>
            <person name="Bertilsson S."/>
            <person name="Dopson M."/>
        </authorList>
    </citation>
    <scope>NUCLEOTIDE SEQUENCE</scope>
    <source>
        <strain evidence="2">MM415A00947</strain>
        <strain evidence="1">MM415B02028</strain>
    </source>
</reference>
<gene>
    <name evidence="2" type="ORF">MM415A00947_0007</name>
    <name evidence="1" type="ORF">MM415B02028_0022</name>
</gene>
<name>A0A6M3IGM9_9ZZZZ</name>
<evidence type="ECO:0000313" key="1">
    <source>
        <dbReference type="EMBL" id="QJA55612.1"/>
    </source>
</evidence>
<evidence type="ECO:0000313" key="2">
    <source>
        <dbReference type="EMBL" id="QJA79052.1"/>
    </source>
</evidence>
<accession>A0A6M3IGM9</accession>